<dbReference type="RefSeq" id="WP_146583497.1">
    <property type="nucleotide sequence ID" value="NZ_SJPO01000001.1"/>
</dbReference>
<sequence precursor="true">MHHSIAAGLLLSLSCLLTQGVSPCCAAGDEVVEPNPRFRAVPTDRQPGPVMDAETIRAGLESHDRALYIKSGWIRDPYIVLGPDDWYYLTGTQPDEGDPREAADPYNTGLGVKSIVGEQVRVYRSRDLIDWEPLGAPFTLDDSIRGRRVSDPQRRLIWAPEVHWLGERWALVHCPQYVASLALTEGKELAGPWSHPMGRRLGRRHDPSLFQDDDGALYLLWGNTEIAPLKADLSDYAGPSTRIDPAGDRPGPDGEPIQRIGHEGATMIKVGGKYVHLGTAWSTDQGRRGSYNLYYCVADEITGPYGPRKFVGRFLGHGTPFQDRQGRWWCTAFFNGNLPPVPRDGIEQRDLSDNAYTINEQGVTIVPLDVRTTDAGEVIVRAKDPAYATPGPDEAQRF</sequence>
<gene>
    <name evidence="8" type="ORF">Pla123a_00220</name>
</gene>
<dbReference type="Gene3D" id="2.115.10.20">
    <property type="entry name" value="Glycosyl hydrolase domain, family 43"/>
    <property type="match status" value="1"/>
</dbReference>
<dbReference type="AlphaFoldDB" id="A0A5C5ZDJ6"/>
<feature type="signal peptide" evidence="7">
    <location>
        <begin position="1"/>
        <end position="26"/>
    </location>
</feature>
<dbReference type="InterPro" id="IPR023296">
    <property type="entry name" value="Glyco_hydro_beta-prop_sf"/>
</dbReference>
<evidence type="ECO:0000256" key="2">
    <source>
        <dbReference type="ARBA" id="ARBA00022801"/>
    </source>
</evidence>
<keyword evidence="3 5" id="KW-0326">Glycosidase</keyword>
<dbReference type="CDD" id="cd08986">
    <property type="entry name" value="GH43-like"/>
    <property type="match status" value="1"/>
</dbReference>
<comment type="similarity">
    <text evidence="1 5">Belongs to the glycosyl hydrolase 43 family.</text>
</comment>
<dbReference type="PANTHER" id="PTHR42812:SF14">
    <property type="entry name" value="SECRETED PROTEIN"/>
    <property type="match status" value="1"/>
</dbReference>
<proteinExistence type="inferred from homology"/>
<dbReference type="InterPro" id="IPR051795">
    <property type="entry name" value="Glycosyl_Hydrlase_43"/>
</dbReference>
<name>A0A5C5ZDJ6_9BACT</name>
<protein>
    <submittedName>
        <fullName evidence="8">Glycosyl hydrolases family 43</fullName>
    </submittedName>
</protein>
<dbReference type="Pfam" id="PF04616">
    <property type="entry name" value="Glyco_hydro_43"/>
    <property type="match status" value="1"/>
</dbReference>
<dbReference type="InterPro" id="IPR006710">
    <property type="entry name" value="Glyco_hydro_43"/>
</dbReference>
<evidence type="ECO:0000256" key="5">
    <source>
        <dbReference type="RuleBase" id="RU361187"/>
    </source>
</evidence>
<keyword evidence="7" id="KW-0732">Signal</keyword>
<reference evidence="8 9" key="1">
    <citation type="submission" date="2019-02" db="EMBL/GenBank/DDBJ databases">
        <title>Deep-cultivation of Planctomycetes and their phenomic and genomic characterization uncovers novel biology.</title>
        <authorList>
            <person name="Wiegand S."/>
            <person name="Jogler M."/>
            <person name="Boedeker C."/>
            <person name="Pinto D."/>
            <person name="Vollmers J."/>
            <person name="Rivas-Marin E."/>
            <person name="Kohn T."/>
            <person name="Peeters S.H."/>
            <person name="Heuer A."/>
            <person name="Rast P."/>
            <person name="Oberbeckmann S."/>
            <person name="Bunk B."/>
            <person name="Jeske O."/>
            <person name="Meyerdierks A."/>
            <person name="Storesund J.E."/>
            <person name="Kallscheuer N."/>
            <person name="Luecker S."/>
            <person name="Lage O.M."/>
            <person name="Pohl T."/>
            <person name="Merkel B.J."/>
            <person name="Hornburger P."/>
            <person name="Mueller R.-W."/>
            <person name="Bruemmer F."/>
            <person name="Labrenz M."/>
            <person name="Spormann A.M."/>
            <person name="Op Den Camp H."/>
            <person name="Overmann J."/>
            <person name="Amann R."/>
            <person name="Jetten M.S.M."/>
            <person name="Mascher T."/>
            <person name="Medema M.H."/>
            <person name="Devos D.P."/>
            <person name="Kaster A.-K."/>
            <person name="Ovreas L."/>
            <person name="Rohde M."/>
            <person name="Galperin M.Y."/>
            <person name="Jogler C."/>
        </authorList>
    </citation>
    <scope>NUCLEOTIDE SEQUENCE [LARGE SCALE GENOMIC DNA]</scope>
    <source>
        <strain evidence="8 9">Pla123a</strain>
    </source>
</reference>
<dbReference type="EMBL" id="SJPO01000001">
    <property type="protein sequence ID" value="TWT85216.1"/>
    <property type="molecule type" value="Genomic_DNA"/>
</dbReference>
<dbReference type="SUPFAM" id="SSF75005">
    <property type="entry name" value="Arabinanase/levansucrase/invertase"/>
    <property type="match status" value="1"/>
</dbReference>
<feature type="region of interest" description="Disordered" evidence="6">
    <location>
        <begin position="237"/>
        <end position="258"/>
    </location>
</feature>
<keyword evidence="9" id="KW-1185">Reference proteome</keyword>
<evidence type="ECO:0000313" key="9">
    <source>
        <dbReference type="Proteomes" id="UP000318478"/>
    </source>
</evidence>
<evidence type="ECO:0000256" key="4">
    <source>
        <dbReference type="PIRSR" id="PIRSR606710-2"/>
    </source>
</evidence>
<dbReference type="GO" id="GO:0005975">
    <property type="term" value="P:carbohydrate metabolic process"/>
    <property type="evidence" value="ECO:0007669"/>
    <property type="project" value="InterPro"/>
</dbReference>
<accession>A0A5C5ZDJ6</accession>
<feature type="chain" id="PRO_5023105319" evidence="7">
    <location>
        <begin position="27"/>
        <end position="398"/>
    </location>
</feature>
<dbReference type="GO" id="GO:0004553">
    <property type="term" value="F:hydrolase activity, hydrolyzing O-glycosyl compounds"/>
    <property type="evidence" value="ECO:0007669"/>
    <property type="project" value="InterPro"/>
</dbReference>
<evidence type="ECO:0000256" key="6">
    <source>
        <dbReference type="SAM" id="MobiDB-lite"/>
    </source>
</evidence>
<dbReference type="PANTHER" id="PTHR42812">
    <property type="entry name" value="BETA-XYLOSIDASE"/>
    <property type="match status" value="1"/>
</dbReference>
<feature type="site" description="Important for catalytic activity, responsible for pKa modulation of the active site Glu and correct orientation of both the proton donor and substrate" evidence="4">
    <location>
        <position position="206"/>
    </location>
</feature>
<evidence type="ECO:0000256" key="1">
    <source>
        <dbReference type="ARBA" id="ARBA00009865"/>
    </source>
</evidence>
<keyword evidence="2 5" id="KW-0378">Hydrolase</keyword>
<organism evidence="8 9">
    <name type="scientific">Posidoniimonas polymericola</name>
    <dbReference type="NCBI Taxonomy" id="2528002"/>
    <lineage>
        <taxon>Bacteria</taxon>
        <taxon>Pseudomonadati</taxon>
        <taxon>Planctomycetota</taxon>
        <taxon>Planctomycetia</taxon>
        <taxon>Pirellulales</taxon>
        <taxon>Lacipirellulaceae</taxon>
        <taxon>Posidoniimonas</taxon>
    </lineage>
</organism>
<evidence type="ECO:0000256" key="3">
    <source>
        <dbReference type="ARBA" id="ARBA00023295"/>
    </source>
</evidence>
<evidence type="ECO:0000256" key="7">
    <source>
        <dbReference type="SAM" id="SignalP"/>
    </source>
</evidence>
<dbReference type="Proteomes" id="UP000318478">
    <property type="component" value="Unassembled WGS sequence"/>
</dbReference>
<comment type="caution">
    <text evidence="8">The sequence shown here is derived from an EMBL/GenBank/DDBJ whole genome shotgun (WGS) entry which is preliminary data.</text>
</comment>
<evidence type="ECO:0000313" key="8">
    <source>
        <dbReference type="EMBL" id="TWT85216.1"/>
    </source>
</evidence>
<dbReference type="OrthoDB" id="9762066at2"/>